<dbReference type="HOGENOM" id="CLU_3305018_0_0_10"/>
<protein>
    <submittedName>
        <fullName evidence="1">Uncharacterized protein</fullName>
    </submittedName>
</protein>
<proteinExistence type="predicted"/>
<dbReference type="Proteomes" id="UP000016496">
    <property type="component" value="Unassembled WGS sequence"/>
</dbReference>
<sequence length="39" mass="4662">MHEKDTRIEPLYIGCRNTTNENKNAKSSYFQVFLLHLHI</sequence>
<evidence type="ECO:0000313" key="1">
    <source>
        <dbReference type="EMBL" id="ERI85842.1"/>
    </source>
</evidence>
<organism evidence="1 2">
    <name type="scientific">Bacteroides pyogenes F0041</name>
    <dbReference type="NCBI Taxonomy" id="1321819"/>
    <lineage>
        <taxon>Bacteria</taxon>
        <taxon>Pseudomonadati</taxon>
        <taxon>Bacteroidota</taxon>
        <taxon>Bacteroidia</taxon>
        <taxon>Bacteroidales</taxon>
        <taxon>Bacteroidaceae</taxon>
        <taxon>Bacteroides</taxon>
    </lineage>
</organism>
<reference evidence="1 2" key="1">
    <citation type="submission" date="2013-08" db="EMBL/GenBank/DDBJ databases">
        <authorList>
            <person name="Weinstock G."/>
            <person name="Sodergren E."/>
            <person name="Wylie T."/>
            <person name="Fulton L."/>
            <person name="Fulton R."/>
            <person name="Fronick C."/>
            <person name="O'Laughlin M."/>
            <person name="Godfrey J."/>
            <person name="Miner T."/>
            <person name="Herter B."/>
            <person name="Appelbaum E."/>
            <person name="Cordes M."/>
            <person name="Lek S."/>
            <person name="Wollam A."/>
            <person name="Pepin K.H."/>
            <person name="Palsikar V.B."/>
            <person name="Mitreva M."/>
            <person name="Wilson R.K."/>
        </authorList>
    </citation>
    <scope>NUCLEOTIDE SEQUENCE [LARGE SCALE GENOMIC DNA]</scope>
    <source>
        <strain evidence="1 2">F0041</strain>
    </source>
</reference>
<dbReference type="AlphaFoldDB" id="U2DW11"/>
<gene>
    <name evidence="1" type="ORF">HMPREF1981_01300</name>
</gene>
<dbReference type="EMBL" id="AWSV01000072">
    <property type="protein sequence ID" value="ERI85842.1"/>
    <property type="molecule type" value="Genomic_DNA"/>
</dbReference>
<accession>U2DW11</accession>
<comment type="caution">
    <text evidence="1">The sequence shown here is derived from an EMBL/GenBank/DDBJ whole genome shotgun (WGS) entry which is preliminary data.</text>
</comment>
<evidence type="ECO:0000313" key="2">
    <source>
        <dbReference type="Proteomes" id="UP000016496"/>
    </source>
</evidence>
<name>U2DW11_9BACE</name>